<accession>A0ABT2PYL2</accession>
<dbReference type="PANTHER" id="PTHR43377">
    <property type="entry name" value="BILIVERDIN REDUCTASE A"/>
    <property type="match status" value="1"/>
</dbReference>
<evidence type="ECO:0000259" key="2">
    <source>
        <dbReference type="Pfam" id="PF01408"/>
    </source>
</evidence>
<feature type="domain" description="Gfo/Idh/MocA-like oxidoreductase C-terminal" evidence="3">
    <location>
        <begin position="138"/>
        <end position="329"/>
    </location>
</feature>
<evidence type="ECO:0000313" key="4">
    <source>
        <dbReference type="EMBL" id="MCU0105571.1"/>
    </source>
</evidence>
<evidence type="ECO:0000313" key="5">
    <source>
        <dbReference type="Proteomes" id="UP001209076"/>
    </source>
</evidence>
<dbReference type="Pfam" id="PF01408">
    <property type="entry name" value="GFO_IDH_MocA"/>
    <property type="match status" value="1"/>
</dbReference>
<dbReference type="InterPro" id="IPR004104">
    <property type="entry name" value="Gfo/Idh/MocA-like_OxRdtase_C"/>
</dbReference>
<dbReference type="PANTHER" id="PTHR43377:SF2">
    <property type="entry name" value="BINDING ROSSMANN FOLD OXIDOREDUCTASE, PUTATIVE (AFU_ORTHOLOGUE AFUA_4G00560)-RELATED"/>
    <property type="match status" value="1"/>
</dbReference>
<evidence type="ECO:0000259" key="3">
    <source>
        <dbReference type="Pfam" id="PF02894"/>
    </source>
</evidence>
<protein>
    <submittedName>
        <fullName evidence="4">Gfo/Idh/MocA family oxidoreductase</fullName>
    </submittedName>
</protein>
<dbReference type="InterPro" id="IPR000683">
    <property type="entry name" value="Gfo/Idh/MocA-like_OxRdtase_N"/>
</dbReference>
<dbReference type="EMBL" id="JAOEGN010000017">
    <property type="protein sequence ID" value="MCU0105571.1"/>
    <property type="molecule type" value="Genomic_DNA"/>
</dbReference>
<proteinExistence type="inferred from homology"/>
<comment type="caution">
    <text evidence="4">The sequence shown here is derived from an EMBL/GenBank/DDBJ whole genome shotgun (WGS) entry which is preliminary data.</text>
</comment>
<keyword evidence="5" id="KW-1185">Reference proteome</keyword>
<evidence type="ECO:0000256" key="1">
    <source>
        <dbReference type="ARBA" id="ARBA00010928"/>
    </source>
</evidence>
<comment type="similarity">
    <text evidence="1">Belongs to the Gfo/Idh/MocA family.</text>
</comment>
<gene>
    <name evidence="4" type="ORF">N7603_07850</name>
</gene>
<dbReference type="InterPro" id="IPR051450">
    <property type="entry name" value="Gfo/Idh/MocA_Oxidoreductases"/>
</dbReference>
<dbReference type="Gene3D" id="3.30.360.10">
    <property type="entry name" value="Dihydrodipicolinate Reductase, domain 2"/>
    <property type="match status" value="1"/>
</dbReference>
<dbReference type="SUPFAM" id="SSF51735">
    <property type="entry name" value="NAD(P)-binding Rossmann-fold domains"/>
    <property type="match status" value="1"/>
</dbReference>
<organism evidence="4 5">
    <name type="scientific">Paracholeplasma vituli</name>
    <dbReference type="NCBI Taxonomy" id="69473"/>
    <lineage>
        <taxon>Bacteria</taxon>
        <taxon>Bacillati</taxon>
        <taxon>Mycoplasmatota</taxon>
        <taxon>Mollicutes</taxon>
        <taxon>Acholeplasmatales</taxon>
        <taxon>Acholeplasmataceae</taxon>
        <taxon>Paracholeplasma</taxon>
    </lineage>
</organism>
<dbReference type="SUPFAM" id="SSF55347">
    <property type="entry name" value="Glyceraldehyde-3-phosphate dehydrogenase-like, C-terminal domain"/>
    <property type="match status" value="1"/>
</dbReference>
<dbReference type="InterPro" id="IPR036291">
    <property type="entry name" value="NAD(P)-bd_dom_sf"/>
</dbReference>
<dbReference type="Proteomes" id="UP001209076">
    <property type="component" value="Unassembled WGS sequence"/>
</dbReference>
<dbReference type="RefSeq" id="WP_262096890.1">
    <property type="nucleotide sequence ID" value="NZ_JAOEGN010000017.1"/>
</dbReference>
<reference evidence="5" key="1">
    <citation type="submission" date="2023-07" db="EMBL/GenBank/DDBJ databases">
        <title>Novel Mycoplasma species identified in domestic and wild animals.</title>
        <authorList>
            <person name="Volokhov D.V."/>
            <person name="Furtak V.A."/>
            <person name="Zagorodnyaya T.A."/>
        </authorList>
    </citation>
    <scope>NUCLEOTIDE SEQUENCE [LARGE SCALE GENOMIC DNA]</scope>
    <source>
        <strain evidence="5">92-19</strain>
    </source>
</reference>
<dbReference type="Pfam" id="PF02894">
    <property type="entry name" value="GFO_IDH_MocA_C"/>
    <property type="match status" value="1"/>
</dbReference>
<name>A0ABT2PYL2_9MOLU</name>
<sequence>MITAILLGAGNRGEHAYGRFALENKSDIRFVGVAESNPQRRASFSRFHQIPVTHQFEDYNDILNQPRMADACFICLQDQMHFEPTLKALELGYHVFLEKPMALEAKAVMAIYEAAKKAKRNVVVGHVLRYTPFFNAIKDVIDRKEIGEIMTIQHNENVSYWHQAHSYVRGNWRNTQIASPMILAKSCHDMDILAWLIGVKPKYVASFGSLTHFKSTTEDYVPDYCMSGCKKQDTCPYYAPKVYLNAPDWMKFPVSDDISDGGLLKALEKGPYGRCVYRSDNDVVDHQVVSIEFENETTASFTMTAFTHENTRTLKVMGTKGEIRGHMDLNEIEIHIFGNLDKQVIRLSESNYGHGGGDYGIMKRFIDLIESDTLDLEGLDVSIRGHLLAFMAETARLEKQVIDYDAFIKRYL</sequence>
<dbReference type="Gene3D" id="3.40.50.720">
    <property type="entry name" value="NAD(P)-binding Rossmann-like Domain"/>
    <property type="match status" value="1"/>
</dbReference>
<feature type="domain" description="Gfo/Idh/MocA-like oxidoreductase N-terminal" evidence="2">
    <location>
        <begin position="5"/>
        <end position="126"/>
    </location>
</feature>